<dbReference type="Pfam" id="PF13450">
    <property type="entry name" value="NAD_binding_8"/>
    <property type="match status" value="1"/>
</dbReference>
<accession>A0AB39T7W9</accession>
<evidence type="ECO:0000256" key="1">
    <source>
        <dbReference type="ARBA" id="ARBA00001974"/>
    </source>
</evidence>
<dbReference type="GO" id="GO:0004497">
    <property type="term" value="F:monooxygenase activity"/>
    <property type="evidence" value="ECO:0007669"/>
    <property type="project" value="UniProtKB-KW"/>
</dbReference>
<dbReference type="FunFam" id="3.50.50.60:FF:000228">
    <property type="entry name" value="FAD-containing monooxygenase EthA"/>
    <property type="match status" value="1"/>
</dbReference>
<dbReference type="PANTHER" id="PTHR43872">
    <property type="entry name" value="MONOOXYGENASE, PUTATIVE (AFU_ORTHOLOGUE AFUA_8G02570)-RELATED"/>
    <property type="match status" value="1"/>
</dbReference>
<sequence>MHHAVTQDGALRCRATAAAAGTVESHTDVITTQRRKGGAMNASKHRPEEFDIVIIGAGISGIGAARYFVETFPGKRVVVFEGRDNIGGTWDLFKYPGIRSDSDLHTFGYEFKPWRDRAAIAEAPKILNYLRETIDENDLGGLIRLGHSVRRAEWSSADARWTIDVHTADGDKRVTANWIFAGTGYYRYDEGYTPHFEGREDFAGDIIHPQHWPEGYDYADKKVVVIGSGATAVTLIPSLLTGEGAAAHVTMLQRTPTYVMPWPKVDSLALLLTRLFGERRGYAMTRFNNIWIDRGVVKSLRTFPRLGRALIRRINKKSLPKGYDVDTHFNPPYDPWDQRLCLSPDGDFFAVLRDGSASIVTDRITRFTESGIRLESGEHLDADVIVTATGLNVRLLGGIDLVVDGAPVNLADCVVYRGTLLSGVPNLAIAIGYTTSSWTLKIGILCRYFCKLVGHMDAFGYDSVVVEADPAMETRPVMDLSAGYAQRARETTPKQGTGTWQMSMSYPQDAKLLRGPLLDDALKFGSTTDESAPSTAREAMRA</sequence>
<dbReference type="PANTHER" id="PTHR43872:SF1">
    <property type="entry name" value="MONOOXYGENASE, PUTATIVE (AFU_ORTHOLOGUE AFUA_8G02570)-RELATED"/>
    <property type="match status" value="1"/>
</dbReference>
<gene>
    <name evidence="8" type="ORF">AB5J54_35975</name>
</gene>
<evidence type="ECO:0000256" key="3">
    <source>
        <dbReference type="ARBA" id="ARBA00022630"/>
    </source>
</evidence>
<dbReference type="Gene3D" id="3.50.50.60">
    <property type="entry name" value="FAD/NAD(P)-binding domain"/>
    <property type="match status" value="2"/>
</dbReference>
<keyword evidence="6 8" id="KW-0560">Oxidoreductase</keyword>
<proteinExistence type="inferred from homology"/>
<dbReference type="InterPro" id="IPR051820">
    <property type="entry name" value="FAD-binding_MO"/>
</dbReference>
<evidence type="ECO:0000313" key="8">
    <source>
        <dbReference type="EMBL" id="XDQ75594.1"/>
    </source>
</evidence>
<dbReference type="InterPro" id="IPR036188">
    <property type="entry name" value="FAD/NAD-bd_sf"/>
</dbReference>
<keyword evidence="7 8" id="KW-0503">Monooxygenase</keyword>
<name>A0AB39T7W9_9ACTN</name>
<organism evidence="8">
    <name type="scientific">Streptomyces sp. R44</name>
    <dbReference type="NCBI Taxonomy" id="3238633"/>
    <lineage>
        <taxon>Bacteria</taxon>
        <taxon>Bacillati</taxon>
        <taxon>Actinomycetota</taxon>
        <taxon>Actinomycetes</taxon>
        <taxon>Kitasatosporales</taxon>
        <taxon>Streptomycetaceae</taxon>
        <taxon>Streptomyces</taxon>
    </lineage>
</organism>
<protein>
    <submittedName>
        <fullName evidence="8">Flavin-containing monooxygenase</fullName>
        <ecNumber evidence="8">1.14.13.-</ecNumber>
    </submittedName>
</protein>
<evidence type="ECO:0000256" key="7">
    <source>
        <dbReference type="ARBA" id="ARBA00023033"/>
    </source>
</evidence>
<dbReference type="EMBL" id="CP163444">
    <property type="protein sequence ID" value="XDQ75594.1"/>
    <property type="molecule type" value="Genomic_DNA"/>
</dbReference>
<keyword evidence="5" id="KW-0521">NADP</keyword>
<dbReference type="AlphaFoldDB" id="A0AB39T7W9"/>
<evidence type="ECO:0000256" key="6">
    <source>
        <dbReference type="ARBA" id="ARBA00023002"/>
    </source>
</evidence>
<comment type="similarity">
    <text evidence="2">Belongs to the FAD-binding monooxygenase family.</text>
</comment>
<keyword evidence="3" id="KW-0285">Flavoprotein</keyword>
<dbReference type="EC" id="1.14.13.-" evidence="8"/>
<evidence type="ECO:0000256" key="4">
    <source>
        <dbReference type="ARBA" id="ARBA00022827"/>
    </source>
</evidence>
<keyword evidence="4" id="KW-0274">FAD</keyword>
<dbReference type="RefSeq" id="WP_369148121.1">
    <property type="nucleotide sequence ID" value="NZ_CP163444.1"/>
</dbReference>
<comment type="cofactor">
    <cofactor evidence="1">
        <name>FAD</name>
        <dbReference type="ChEBI" id="CHEBI:57692"/>
    </cofactor>
</comment>
<reference evidence="8" key="1">
    <citation type="submission" date="2024-07" db="EMBL/GenBank/DDBJ databases">
        <authorList>
            <person name="Yu S.T."/>
        </authorList>
    </citation>
    <scope>NUCLEOTIDE SEQUENCE</scope>
    <source>
        <strain evidence="8">R44</strain>
    </source>
</reference>
<evidence type="ECO:0000256" key="5">
    <source>
        <dbReference type="ARBA" id="ARBA00022857"/>
    </source>
</evidence>
<evidence type="ECO:0000256" key="2">
    <source>
        <dbReference type="ARBA" id="ARBA00010139"/>
    </source>
</evidence>
<dbReference type="SUPFAM" id="SSF51905">
    <property type="entry name" value="FAD/NAD(P)-binding domain"/>
    <property type="match status" value="1"/>
</dbReference>